<dbReference type="SUPFAM" id="SSF82185">
    <property type="entry name" value="Histone H3 K4-specific methyltransferase SET7/9 N-terminal domain"/>
    <property type="match status" value="2"/>
</dbReference>
<dbReference type="EMBL" id="CACVAQ010000320">
    <property type="protein sequence ID" value="CAA6822793.1"/>
    <property type="molecule type" value="Genomic_DNA"/>
</dbReference>
<evidence type="ECO:0000256" key="2">
    <source>
        <dbReference type="SAM" id="SignalP"/>
    </source>
</evidence>
<gene>
    <name evidence="3" type="ORF">HELGO_WM18949</name>
</gene>
<name>A0A6S6U1S3_9BACT</name>
<dbReference type="PANTHER" id="PTHR33706">
    <property type="entry name" value="MORN VARIANT REPEAT PROTEIN"/>
    <property type="match status" value="1"/>
</dbReference>
<organism evidence="3">
    <name type="scientific">uncultured Aureispira sp</name>
    <dbReference type="NCBI Taxonomy" id="1331704"/>
    <lineage>
        <taxon>Bacteria</taxon>
        <taxon>Pseudomonadati</taxon>
        <taxon>Bacteroidota</taxon>
        <taxon>Saprospiria</taxon>
        <taxon>Saprospirales</taxon>
        <taxon>Saprospiraceae</taxon>
        <taxon>Aureispira</taxon>
        <taxon>environmental samples</taxon>
    </lineage>
</organism>
<sequence>MINKLLVIILLTAFISQLVAQENRKENGVKVGRWVHKDDRNLAYAEGNYNDGVKEGEWRYYVSSLSRRTHVSDVKGNYNSAGLKTGTWTFLSTQKALQHRVRVDVKFVDGFMDGTCIYYNYKGNILATGLMSTGIRHGQWIFYHDGKKMTDGFYQNGVKIGNWVYDYYPEPDIHIKGMLNFDDGNKNGKFEYYRVDHHPKFGTEELLSGIGTYQNGKKVGRWIEYNQGAVEKRDINAPRGELVDVGNYNSNGKRQGFWKSTMERRNYKVAIYDNGVLNGKFMLYHDNGKLKYETVFENGFAKGPFTRYYDNGNIEETGTTTFSSNSNEGAKDTVYYTLEIPYEYYFQLVELRNFQQMKHSYVTWISDPAYSIEPAELDRRFEHYKDYGLEPERRIESINPSAKKAVRIGEYKAFFRNQKLKLEGSYYPLMKEVFFPETNSYKIDYARDGEWKEYDDNGYVIKTIFYDKGTFIKMLDDKGNEMGVGSNDAPEEEEAEAIKEEVKEEDEILAPE</sequence>
<keyword evidence="2" id="KW-0732">Signal</keyword>
<dbReference type="AlphaFoldDB" id="A0A6S6U1S3"/>
<accession>A0A6S6U1S3</accession>
<feature type="chain" id="PRO_5027790446" evidence="2">
    <location>
        <begin position="21"/>
        <end position="512"/>
    </location>
</feature>
<dbReference type="PANTHER" id="PTHR33706:SF1">
    <property type="entry name" value="TPR REPEAT PROTEIN"/>
    <property type="match status" value="1"/>
</dbReference>
<dbReference type="Gene3D" id="2.20.110.10">
    <property type="entry name" value="Histone H3 K4-specific methyltransferase SET7/9 N-terminal domain"/>
    <property type="match status" value="1"/>
</dbReference>
<reference evidence="3" key="1">
    <citation type="submission" date="2020-01" db="EMBL/GenBank/DDBJ databases">
        <authorList>
            <person name="Meier V. D."/>
            <person name="Meier V D."/>
        </authorList>
    </citation>
    <scope>NUCLEOTIDE SEQUENCE</scope>
    <source>
        <strain evidence="3">HLG_WM_MAG_10</strain>
    </source>
</reference>
<evidence type="ECO:0000313" key="3">
    <source>
        <dbReference type="EMBL" id="CAA6822793.1"/>
    </source>
</evidence>
<proteinExistence type="predicted"/>
<feature type="signal peptide" evidence="2">
    <location>
        <begin position="1"/>
        <end position="20"/>
    </location>
</feature>
<dbReference type="Gene3D" id="3.90.930.1">
    <property type="match status" value="1"/>
</dbReference>
<protein>
    <submittedName>
        <fullName evidence="3">Uncharacterized protein</fullName>
    </submittedName>
</protein>
<evidence type="ECO:0000256" key="1">
    <source>
        <dbReference type="SAM" id="MobiDB-lite"/>
    </source>
</evidence>
<feature type="compositionally biased region" description="Acidic residues" evidence="1">
    <location>
        <begin position="503"/>
        <end position="512"/>
    </location>
</feature>
<feature type="region of interest" description="Disordered" evidence="1">
    <location>
        <begin position="482"/>
        <end position="512"/>
    </location>
</feature>